<evidence type="ECO:0000313" key="2">
    <source>
        <dbReference type="EMBL" id="CAB4898590.1"/>
    </source>
</evidence>
<reference evidence="2" key="1">
    <citation type="submission" date="2020-05" db="EMBL/GenBank/DDBJ databases">
        <authorList>
            <person name="Chiriac C."/>
            <person name="Salcher M."/>
            <person name="Ghai R."/>
            <person name="Kavagutti S V."/>
        </authorList>
    </citation>
    <scope>NUCLEOTIDE SEQUENCE</scope>
</reference>
<proteinExistence type="predicted"/>
<sequence length="252" mass="24752">MNRRLVAAVVAVLVAAAGAWVVLGYVRTADARAQAAEELVPVLVVGSEVPAGTPVADLGTAVSLEQVPSRLVTPGTLSDLSGVGGLVTTTTLLPGDMVQGGRFGDPTAARADGSLPAPDGTEEVSVTLERQRAVGGVLVPGDLVGVFGTASTINDGPDVAFQLDGVLVTRVANPSDPDGVYTVTLALSPDAAVAVSSAQTKGTTYLTLQAPGTSAGELYSGSVSGLAGAGSDGTTDDTSSATTTNSSNGGTS</sequence>
<feature type="region of interest" description="Disordered" evidence="1">
    <location>
        <begin position="222"/>
        <end position="252"/>
    </location>
</feature>
<feature type="compositionally biased region" description="Low complexity" evidence="1">
    <location>
        <begin position="232"/>
        <end position="252"/>
    </location>
</feature>
<organism evidence="2">
    <name type="scientific">freshwater metagenome</name>
    <dbReference type="NCBI Taxonomy" id="449393"/>
    <lineage>
        <taxon>unclassified sequences</taxon>
        <taxon>metagenomes</taxon>
        <taxon>ecological metagenomes</taxon>
    </lineage>
</organism>
<name>A0A6J7G1A7_9ZZZZ</name>
<protein>
    <submittedName>
        <fullName evidence="2">Unannotated protein</fullName>
    </submittedName>
</protein>
<gene>
    <name evidence="2" type="ORF">UFOPK3609_00155</name>
</gene>
<evidence type="ECO:0000256" key="1">
    <source>
        <dbReference type="SAM" id="MobiDB-lite"/>
    </source>
</evidence>
<accession>A0A6J7G1A7</accession>
<dbReference type="AlphaFoldDB" id="A0A6J7G1A7"/>
<dbReference type="EMBL" id="CAFBMQ010000006">
    <property type="protein sequence ID" value="CAB4898590.1"/>
    <property type="molecule type" value="Genomic_DNA"/>
</dbReference>